<feature type="compositionally biased region" description="Polar residues" evidence="4">
    <location>
        <begin position="393"/>
        <end position="402"/>
    </location>
</feature>
<feature type="repeat" description="ANK" evidence="3">
    <location>
        <begin position="203"/>
        <end position="235"/>
    </location>
</feature>
<dbReference type="Gene3D" id="1.25.40.20">
    <property type="entry name" value="Ankyrin repeat-containing domain"/>
    <property type="match status" value="3"/>
</dbReference>
<evidence type="ECO:0000256" key="3">
    <source>
        <dbReference type="PROSITE-ProRule" id="PRU00023"/>
    </source>
</evidence>
<dbReference type="Proteomes" id="UP001642464">
    <property type="component" value="Unassembled WGS sequence"/>
</dbReference>
<feature type="repeat" description="ANK" evidence="3">
    <location>
        <begin position="169"/>
        <end position="201"/>
    </location>
</feature>
<dbReference type="InterPro" id="IPR002110">
    <property type="entry name" value="Ankyrin_rpt"/>
</dbReference>
<dbReference type="Pfam" id="PF12796">
    <property type="entry name" value="Ank_2"/>
    <property type="match status" value="2"/>
</dbReference>
<evidence type="ECO:0000256" key="4">
    <source>
        <dbReference type="SAM" id="MobiDB-lite"/>
    </source>
</evidence>
<proteinExistence type="predicted"/>
<dbReference type="InterPro" id="IPR050889">
    <property type="entry name" value="Dendritic_Spine_Reg/Scaffold"/>
</dbReference>
<protein>
    <submittedName>
        <fullName evidence="5">Ankyrin repeat domain-containing protein 50</fullName>
    </submittedName>
</protein>
<gene>
    <name evidence="5" type="ORF">SCF082_LOCUS42770</name>
</gene>
<dbReference type="SUPFAM" id="SSF48403">
    <property type="entry name" value="Ankyrin repeat"/>
    <property type="match status" value="1"/>
</dbReference>
<dbReference type="PANTHER" id="PTHR24166:SF48">
    <property type="entry name" value="PROTEIN VAPYRIN"/>
    <property type="match status" value="1"/>
</dbReference>
<feature type="repeat" description="ANK" evidence="3">
    <location>
        <begin position="136"/>
        <end position="168"/>
    </location>
</feature>
<dbReference type="PRINTS" id="PR01415">
    <property type="entry name" value="ANKYRIN"/>
</dbReference>
<evidence type="ECO:0000313" key="6">
    <source>
        <dbReference type="Proteomes" id="UP001642464"/>
    </source>
</evidence>
<sequence length="590" mass="64531">MADASGADARSSPRVPRRLVVRSAGSGDVVADFGLEEFHALVAQRGDSIKALKLELASRGFGSRFRMRLLHEERSTEMKDEEILVLRQELHLLLMGLCPPNVEDDREFLAACKEGRADEVEASLQRLQDPNAVNERGQAALLVAAKSGHLECVQLLLEANADTNKSTSEGRTALHYAAKNGHLHVLQLLLDSGASRDQATSRRGQGLLHLAAWDGHLEVLRFLLETRAEVNEAEQSGATALHVAAQRGHGEVVRLLLEAGVSRDQATTDHGKTALHLAAQCGHLDVVRVLLDARAATTGTLELAQQNGHLWELLEHREALLQCLELRDGMQILGEVVDRTSELDLSLAGVSDNTARHGRAIASLTEQQQRTTQTMDAVIRAVKRLDRSRSRQARPTSTTPSELASGRSRTSRGEGEEEKWSRAEDANGAVNGPSKDPWYWPDWDDARPERPKSAPRRIRGTPGGYPNTGPVMESERQELPAQARLPIGPIDSMHDRPTSQMADCVQGVLSRINEALTKLDRSSQDLPTVTDGGVLKMGNLRNQNEEGFAEPLMSHRGRCEAKSPALVTPRAFVSAAKPQDPSRRVADSWA</sequence>
<organism evidence="5 6">
    <name type="scientific">Durusdinium trenchii</name>
    <dbReference type="NCBI Taxonomy" id="1381693"/>
    <lineage>
        <taxon>Eukaryota</taxon>
        <taxon>Sar</taxon>
        <taxon>Alveolata</taxon>
        <taxon>Dinophyceae</taxon>
        <taxon>Suessiales</taxon>
        <taxon>Symbiodiniaceae</taxon>
        <taxon>Durusdinium</taxon>
    </lineage>
</organism>
<keyword evidence="1" id="KW-0677">Repeat</keyword>
<feature type="compositionally biased region" description="Basic and acidic residues" evidence="4">
    <location>
        <begin position="411"/>
        <end position="425"/>
    </location>
</feature>
<dbReference type="PANTHER" id="PTHR24166">
    <property type="entry name" value="ROLLING PEBBLES, ISOFORM B"/>
    <property type="match status" value="1"/>
</dbReference>
<evidence type="ECO:0000256" key="1">
    <source>
        <dbReference type="ARBA" id="ARBA00022737"/>
    </source>
</evidence>
<evidence type="ECO:0000313" key="5">
    <source>
        <dbReference type="EMBL" id="CAK9090692.1"/>
    </source>
</evidence>
<name>A0ABP0QR14_9DINO</name>
<feature type="region of interest" description="Disordered" evidence="4">
    <location>
        <begin position="383"/>
        <end position="471"/>
    </location>
</feature>
<feature type="repeat" description="ANK" evidence="3">
    <location>
        <begin position="236"/>
        <end position="268"/>
    </location>
</feature>
<evidence type="ECO:0000256" key="2">
    <source>
        <dbReference type="ARBA" id="ARBA00023043"/>
    </source>
</evidence>
<dbReference type="PROSITE" id="PS50297">
    <property type="entry name" value="ANK_REP_REGION"/>
    <property type="match status" value="5"/>
</dbReference>
<dbReference type="EMBL" id="CAXAMM010040029">
    <property type="protein sequence ID" value="CAK9090692.1"/>
    <property type="molecule type" value="Genomic_DNA"/>
</dbReference>
<feature type="repeat" description="ANK" evidence="3">
    <location>
        <begin position="270"/>
        <end position="295"/>
    </location>
</feature>
<dbReference type="PROSITE" id="PS50088">
    <property type="entry name" value="ANK_REPEAT"/>
    <property type="match status" value="5"/>
</dbReference>
<keyword evidence="6" id="KW-1185">Reference proteome</keyword>
<reference evidence="5 6" key="1">
    <citation type="submission" date="2024-02" db="EMBL/GenBank/DDBJ databases">
        <authorList>
            <person name="Chen Y."/>
            <person name="Shah S."/>
            <person name="Dougan E. K."/>
            <person name="Thang M."/>
            <person name="Chan C."/>
        </authorList>
    </citation>
    <scope>NUCLEOTIDE SEQUENCE [LARGE SCALE GENOMIC DNA]</scope>
</reference>
<dbReference type="InterPro" id="IPR036770">
    <property type="entry name" value="Ankyrin_rpt-contain_sf"/>
</dbReference>
<keyword evidence="2 3" id="KW-0040">ANK repeat</keyword>
<accession>A0ABP0QR14</accession>
<dbReference type="SMART" id="SM00248">
    <property type="entry name" value="ANK"/>
    <property type="match status" value="5"/>
</dbReference>
<comment type="caution">
    <text evidence="5">The sequence shown here is derived from an EMBL/GenBank/DDBJ whole genome shotgun (WGS) entry which is preliminary data.</text>
</comment>